<keyword evidence="3" id="KW-1185">Reference proteome</keyword>
<dbReference type="InterPro" id="IPR006912">
    <property type="entry name" value="Harbinger_derived_prot"/>
</dbReference>
<evidence type="ECO:0000313" key="3">
    <source>
        <dbReference type="Proteomes" id="UP001151760"/>
    </source>
</evidence>
<protein>
    <submittedName>
        <fullName evidence="2">Transposase, MuDR, MULE transposase domain protein</fullName>
    </submittedName>
</protein>
<reference evidence="2" key="1">
    <citation type="journal article" date="2022" name="Int. J. Mol. Sci.">
        <title>Draft Genome of Tanacetum Coccineum: Genomic Comparison of Closely Related Tanacetum-Family Plants.</title>
        <authorList>
            <person name="Yamashiro T."/>
            <person name="Shiraishi A."/>
            <person name="Nakayama K."/>
            <person name="Satake H."/>
        </authorList>
    </citation>
    <scope>NUCLEOTIDE SEQUENCE</scope>
</reference>
<reference evidence="2" key="2">
    <citation type="submission" date="2022-01" db="EMBL/GenBank/DDBJ databases">
        <authorList>
            <person name="Yamashiro T."/>
            <person name="Shiraishi A."/>
            <person name="Satake H."/>
            <person name="Nakayama K."/>
        </authorList>
    </citation>
    <scope>NUCLEOTIDE SEQUENCE</scope>
</reference>
<dbReference type="Proteomes" id="UP001151760">
    <property type="component" value="Unassembled WGS sequence"/>
</dbReference>
<sequence length="595" mass="68472">MQLYYCYNLERKNQGSVTRIKTDDKGVFEMLFIALGASIRTFLNYLRPLLIIDAAHLKGEYKGTNLVDVGMDGNNQIVPVAFGICKGETGPCWSWWMSVLKECIGDHNNLLFISDRHPAIALAVHNEFPLAFHVTYTPDEFTVNMNIMQAVQPDAYQKLCQARTQQWSRAHCPLVRYNYMMSNSVEFVNACSVINRKLLVLKLAETYRAMLQDRYFERQKLTANMKYETTDWVADKVHKRKLKNATWIVHEVNQYVYQVLDGRYNRQVNLETGVCECQKYQGTYAESIHFLGYIQEWEFPSHIHPAIPPRMDDPQPEVDGAFVTSWRMLFVIPSTNVVKLIGFTNDDGPIVEVDRGRMLHPLQVYDRTSQEFHNVGIFADGDLAQMMNHVITDYTSDSEEERKEVTQNDYTYDQMIEWANKEHFEDEETKEVHYQAIDVDACFEGTNLALDASLCDKFTGSMPLLGKEVGIGQYVRRDHGSNPFILLEAVASQDFWIWHAFFGVVGSKNDINVLYQSLLFHDLKTGRAPEIPFVANGVSYPSGYYLVDGIYPELAPLVKMIAEQADDNHKRILYKQKQESARKDVERAFGVLKKK</sequence>
<dbReference type="InterPro" id="IPR018289">
    <property type="entry name" value="MULE_transposase_dom"/>
</dbReference>
<evidence type="ECO:0000259" key="1">
    <source>
        <dbReference type="Pfam" id="PF10551"/>
    </source>
</evidence>
<dbReference type="EMBL" id="BQNB010017930">
    <property type="protein sequence ID" value="GJT68798.1"/>
    <property type="molecule type" value="Genomic_DNA"/>
</dbReference>
<dbReference type="Pfam" id="PF04827">
    <property type="entry name" value="Plant_tran"/>
    <property type="match status" value="1"/>
</dbReference>
<gene>
    <name evidence="2" type="ORF">Tco_1020278</name>
</gene>
<comment type="caution">
    <text evidence="2">The sequence shown here is derived from an EMBL/GenBank/DDBJ whole genome shotgun (WGS) entry which is preliminary data.</text>
</comment>
<feature type="domain" description="MULE transposase" evidence="1">
    <location>
        <begin position="50"/>
        <end position="133"/>
    </location>
</feature>
<dbReference type="Pfam" id="PF10551">
    <property type="entry name" value="MULE"/>
    <property type="match status" value="1"/>
</dbReference>
<name>A0ABQ5G115_9ASTR</name>
<dbReference type="PANTHER" id="PTHR31973:SF185">
    <property type="entry name" value="TRANSPOSASE, MUDR, PLANT, MULE TRANSPOSASE DOMAIN-CONTAINING PROTEIN"/>
    <property type="match status" value="1"/>
</dbReference>
<accession>A0ABQ5G115</accession>
<dbReference type="PANTHER" id="PTHR31973">
    <property type="entry name" value="POLYPROTEIN, PUTATIVE-RELATED"/>
    <property type="match status" value="1"/>
</dbReference>
<organism evidence="2 3">
    <name type="scientific">Tanacetum coccineum</name>
    <dbReference type="NCBI Taxonomy" id="301880"/>
    <lineage>
        <taxon>Eukaryota</taxon>
        <taxon>Viridiplantae</taxon>
        <taxon>Streptophyta</taxon>
        <taxon>Embryophyta</taxon>
        <taxon>Tracheophyta</taxon>
        <taxon>Spermatophyta</taxon>
        <taxon>Magnoliopsida</taxon>
        <taxon>eudicotyledons</taxon>
        <taxon>Gunneridae</taxon>
        <taxon>Pentapetalae</taxon>
        <taxon>asterids</taxon>
        <taxon>campanulids</taxon>
        <taxon>Asterales</taxon>
        <taxon>Asteraceae</taxon>
        <taxon>Asteroideae</taxon>
        <taxon>Anthemideae</taxon>
        <taxon>Anthemidinae</taxon>
        <taxon>Tanacetum</taxon>
    </lineage>
</organism>
<proteinExistence type="predicted"/>
<evidence type="ECO:0000313" key="2">
    <source>
        <dbReference type="EMBL" id="GJT68798.1"/>
    </source>
</evidence>